<feature type="signal peptide" evidence="1">
    <location>
        <begin position="1"/>
        <end position="36"/>
    </location>
</feature>
<keyword evidence="1" id="KW-0732">Signal</keyword>
<name>A0ABT3H7D6_9HYPH</name>
<evidence type="ECO:0000256" key="1">
    <source>
        <dbReference type="SAM" id="SignalP"/>
    </source>
</evidence>
<evidence type="ECO:0008006" key="4">
    <source>
        <dbReference type="Google" id="ProtNLM"/>
    </source>
</evidence>
<comment type="caution">
    <text evidence="2">The sequence shown here is derived from an EMBL/GenBank/DDBJ whole genome shotgun (WGS) entry which is preliminary data.</text>
</comment>
<dbReference type="RefSeq" id="WP_264599964.1">
    <property type="nucleotide sequence ID" value="NZ_JAOQNS010000002.1"/>
</dbReference>
<dbReference type="SUPFAM" id="SSF48695">
    <property type="entry name" value="Multiheme cytochromes"/>
    <property type="match status" value="1"/>
</dbReference>
<protein>
    <recommendedName>
        <fullName evidence="4">Hdr-like menaquinol oxidoreductase cytochrome c subunit</fullName>
    </recommendedName>
</protein>
<dbReference type="Gene3D" id="3.90.10.10">
    <property type="entry name" value="Cytochrome C3"/>
    <property type="match status" value="1"/>
</dbReference>
<feature type="chain" id="PRO_5045996456" description="Hdr-like menaquinol oxidoreductase cytochrome c subunit" evidence="1">
    <location>
        <begin position="37"/>
        <end position="168"/>
    </location>
</feature>
<keyword evidence="3" id="KW-1185">Reference proteome</keyword>
<dbReference type="InterPro" id="IPR036280">
    <property type="entry name" value="Multihaem_cyt_sf"/>
</dbReference>
<evidence type="ECO:0000313" key="2">
    <source>
        <dbReference type="EMBL" id="MCW2306289.1"/>
    </source>
</evidence>
<accession>A0ABT3H7D6</accession>
<organism evidence="2 3">
    <name type="scientific">Rhodobium gokarnense</name>
    <dbReference type="NCBI Taxonomy" id="364296"/>
    <lineage>
        <taxon>Bacteria</taxon>
        <taxon>Pseudomonadati</taxon>
        <taxon>Pseudomonadota</taxon>
        <taxon>Alphaproteobacteria</taxon>
        <taxon>Hyphomicrobiales</taxon>
        <taxon>Rhodobiaceae</taxon>
        <taxon>Rhodobium</taxon>
    </lineage>
</organism>
<dbReference type="EMBL" id="JAOQNS010000002">
    <property type="protein sequence ID" value="MCW2306289.1"/>
    <property type="molecule type" value="Genomic_DNA"/>
</dbReference>
<evidence type="ECO:0000313" key="3">
    <source>
        <dbReference type="Proteomes" id="UP001209755"/>
    </source>
</evidence>
<proteinExistence type="predicted"/>
<sequence>MSGGIWYRVKRGLPALVVALAAMVVLVAAGATGARAGDVPVPEPAKGAGEACVADTAFMRRYHMQMLVHQRRDTVHEGIRTEQFSLKGCIECHQVKGEDGAAVKVSDSRHFCRSCHDYAAVSIDCFECHASVPEEAGKSAAAAEPENEAVAALGAYVHGKTTGEGAAK</sequence>
<gene>
    <name evidence="2" type="ORF">M2319_000608</name>
</gene>
<reference evidence="3" key="1">
    <citation type="submission" date="2023-07" db="EMBL/GenBank/DDBJ databases">
        <title>Genome sequencing of Purple Non-Sulfur Bacteria from various extreme environments.</title>
        <authorList>
            <person name="Mayer M."/>
        </authorList>
    </citation>
    <scope>NUCLEOTIDE SEQUENCE [LARGE SCALE GENOMIC DNA]</scope>
    <source>
        <strain evidence="3">DSM 17935</strain>
    </source>
</reference>
<dbReference type="Proteomes" id="UP001209755">
    <property type="component" value="Unassembled WGS sequence"/>
</dbReference>